<organism evidence="3 4">
    <name type="scientific">Pseudomonas karstica</name>
    <dbReference type="NCBI Taxonomy" id="1055468"/>
    <lineage>
        <taxon>Bacteria</taxon>
        <taxon>Pseudomonadati</taxon>
        <taxon>Pseudomonadota</taxon>
        <taxon>Gammaproteobacteria</taxon>
        <taxon>Pseudomonadales</taxon>
        <taxon>Pseudomonadaceae</taxon>
        <taxon>Pseudomonas</taxon>
    </lineage>
</organism>
<feature type="region of interest" description="Disordered" evidence="1">
    <location>
        <begin position="1468"/>
        <end position="1501"/>
    </location>
</feature>
<dbReference type="OrthoDB" id="6742917at2"/>
<name>A0A7X2RNN0_9PSED</name>
<feature type="domain" description="Dermonecrotic toxin N-terminal" evidence="2">
    <location>
        <begin position="883"/>
        <end position="1069"/>
    </location>
</feature>
<dbReference type="Proteomes" id="UP000431485">
    <property type="component" value="Unassembled WGS sequence"/>
</dbReference>
<keyword evidence="4" id="KW-1185">Reference proteome</keyword>
<comment type="caution">
    <text evidence="3">The sequence shown here is derived from an EMBL/GenBank/DDBJ whole genome shotgun (WGS) entry which is preliminary data.</text>
</comment>
<dbReference type="RefSeq" id="WP_154741937.1">
    <property type="nucleotide sequence ID" value="NZ_JBHSTG010000046.1"/>
</dbReference>
<evidence type="ECO:0000313" key="3">
    <source>
        <dbReference type="EMBL" id="MTD18184.1"/>
    </source>
</evidence>
<sequence>MKINDAFPSARTAHPGLSFEQSLPVTLGDHPSLNPGTQIRSRRNVSNTVVPLEARRTAQTLVEKGDKEMAIQYAAAMADQASRGAVEGDLPICTSVSTIAPYSTFGRRWSRFNQALKEEPFITFARNNHINTEKFRWSPSSGTLGCMINGKLTTFGKYTPGWEQASAAVGTAAKSLTPTPQVAFDYRGVHDAPLALVGNFYGVLPLPRQADRLSLIIDLLTHESFDSLHTRDSRNTQPQWVMQRRDETVHSLAGEIAEHKGQPLPSQAQTPSMRLDEADQRMARQLAKHLINLGQDPRLAELSRSRINILPVEFSTFHYTQESFKKAISSDAFLEFLDDQKLNPSTVYINPQTGELSGATWTENGFVEKSFSANDVTSQWSHLATDVWPAAKDFAGGALHPVSCNYTRFAHLTHVLSFYGERSTGGNLLESLKQGASLLRNGFTALTTPSEPLDERAHALQEKQKAIKQRFAEQAAPSQTIPETPSAKPVAVVDPVAEIARRQFTAEPSLHSVITERLSAAIKEGSIGSVDFDINHISLAEPDADNPGQYKHTPLLEVALTRIVGDESRQFTADSKLFDSRPRTMTPSPPLPLNVNMAAIRLAMLELPVVLNELYDAAVHKYWEQPAFGIPVSGDKGQMHHASDIYTGSRKALLSDLLRENLQQAGLKQPGLDDLQREAVDTVVRYPEESTRATEPDKSKPIVYTLTTGTNTEATPNLLVYRYVVETNREIILLLEPSGKITPYDSWDEFDKGGHLHDKTQLTGNMFDAQAGSIIDQHLGRTLSLSPSPVDQESSIQPKVQLPDWMNKAGDAERFVLRDLTLQLAGFMQRNKGRMYNSGIADIRSFALKQFNDKLPSPRSYTAEDLEVVFKVPVGSLNSGYIERERMSLSDMLLRNLSGLPAGQIEVFYTPGNVRITELEKEGVLKQLVQDLDVGKNYGELLKRELLDNPATKAERLSLFAQQVPIDLQIKALELAIKGESGFDATGFRFLREILSPEPGKKTAGTQEIVIRPLAFDRKTDGKIDVVESMYLIEPKDPSTGPHILYRPLIADAPLMQFPSREALMDAIQKPGKLQQDILAWFPDDTTRKIYTGSGFTHPNLVIFGFNTGAFFTSSAPANPLASEGFKTAETLQQKLQDGQLMSYLYESNAQSLLTLADAQSTSDEESRWVSLKEGGYLLLNAVLPALRGPGASIGLALQFESILNDLETLSGDDKRKKEAATADLLVNLANSLAHFHSRPHTTSPKTHSTGQLTESRLLSLEPLPRPPSSNRIRLGGPIADVTPIDGDVQTFVDTYNGAERINILAHGSEPSPGQPVSVVGENSVSYSAEDINNELLARGIDIRDYANARALFCYSGHGGSQSFASTLHSITGVPVKGYEGQIITEITNGEFPDDVYQKALETYTAKFPRLAREDIGELAEIDLYENYVNKDILVSLDKQHGTPVEVNIGSVEHPVYTTMKVDYRPVRFGSSKNQPPSKKPFDAEQERGPVETPESLPAEKTGEVISVPKPQKVEVLMGYSHTIEGDSSVLSTRSLTDCSALAVLTDLKDGIYQTRTLMHLTGSNLDYGLLDQDAYQVLEALNESLNKGGKVIFVGGVDSDSTVGMGVVLGQEHEGKKPLLEILRKPGVETTIASSVGVDINADGTFKLIEGTGKGVFNPQMIRSVVGFAQD</sequence>
<proteinExistence type="predicted"/>
<evidence type="ECO:0000256" key="1">
    <source>
        <dbReference type="SAM" id="MobiDB-lite"/>
    </source>
</evidence>
<dbReference type="EMBL" id="WLYI01000003">
    <property type="protein sequence ID" value="MTD18184.1"/>
    <property type="molecule type" value="Genomic_DNA"/>
</dbReference>
<dbReference type="InterPro" id="IPR046673">
    <property type="entry name" value="ToxA_N"/>
</dbReference>
<gene>
    <name evidence="3" type="ORF">GIR22_03385</name>
</gene>
<reference evidence="3 4" key="1">
    <citation type="submission" date="2019-11" db="EMBL/GenBank/DDBJ databases">
        <title>Pseudmonas karstica sp. nov. and Pseudomonas spelaei sp. nov. from caves.</title>
        <authorList>
            <person name="Zeman M."/>
        </authorList>
    </citation>
    <scope>NUCLEOTIDE SEQUENCE [LARGE SCALE GENOMIC DNA]</scope>
    <source>
        <strain evidence="3 4">CCM 7891</strain>
    </source>
</reference>
<evidence type="ECO:0000313" key="4">
    <source>
        <dbReference type="Proteomes" id="UP000431485"/>
    </source>
</evidence>
<accession>A0A7X2RNN0</accession>
<feature type="compositionally biased region" description="Basic and acidic residues" evidence="1">
    <location>
        <begin position="1480"/>
        <end position="1490"/>
    </location>
</feature>
<dbReference type="Pfam" id="PF20178">
    <property type="entry name" value="ToxA_N"/>
    <property type="match status" value="1"/>
</dbReference>
<protein>
    <recommendedName>
        <fullName evidence="2">Dermonecrotic toxin N-terminal domain-containing protein</fullName>
    </recommendedName>
</protein>
<evidence type="ECO:0000259" key="2">
    <source>
        <dbReference type="Pfam" id="PF20178"/>
    </source>
</evidence>